<protein>
    <submittedName>
        <fullName evidence="1">Uncharacterized protein</fullName>
    </submittedName>
</protein>
<name>A0A328EQY2_9CHLR</name>
<dbReference type="EMBL" id="QGLD01000018">
    <property type="protein sequence ID" value="RAL70028.1"/>
    <property type="molecule type" value="Genomic_DNA"/>
</dbReference>
<evidence type="ECO:0000313" key="2">
    <source>
        <dbReference type="Proteomes" id="UP000248786"/>
    </source>
</evidence>
<dbReference type="Proteomes" id="UP000248786">
    <property type="component" value="Unassembled WGS sequence"/>
</dbReference>
<sequence>MEARRIVQKLTRQSYVSEEGKITSLDVDFTQTYAKAGDPGVNNG</sequence>
<dbReference type="AlphaFoldDB" id="A0A328EQY2"/>
<comment type="caution">
    <text evidence="1">The sequence shown here is derived from an EMBL/GenBank/DDBJ whole genome shotgun (WGS) entry which is preliminary data.</text>
</comment>
<gene>
    <name evidence="1" type="ORF">C1G86_1554</name>
</gene>
<reference evidence="1 2" key="1">
    <citation type="submission" date="2018-05" db="EMBL/GenBank/DDBJ databases">
        <title>Draft genome sequences of Dehalococcoides mccartyi strains RC and KS.</title>
        <authorList>
            <person name="Higgins S.A."/>
            <person name="Padilla-Crespo E."/>
            <person name="Loeffler F.E."/>
        </authorList>
    </citation>
    <scope>NUCLEOTIDE SEQUENCE [LARGE SCALE GENOMIC DNA]</scope>
    <source>
        <strain evidence="1 2">KS</strain>
    </source>
</reference>
<organism evidence="1 2">
    <name type="scientific">Dehalococcoides mccartyi</name>
    <dbReference type="NCBI Taxonomy" id="61435"/>
    <lineage>
        <taxon>Bacteria</taxon>
        <taxon>Bacillati</taxon>
        <taxon>Chloroflexota</taxon>
        <taxon>Dehalococcoidia</taxon>
        <taxon>Dehalococcoidales</taxon>
        <taxon>Dehalococcoidaceae</taxon>
        <taxon>Dehalococcoides</taxon>
    </lineage>
</organism>
<accession>A0A328EQY2</accession>
<proteinExistence type="predicted"/>
<evidence type="ECO:0000313" key="1">
    <source>
        <dbReference type="EMBL" id="RAL70028.1"/>
    </source>
</evidence>